<feature type="region of interest" description="Disordered" evidence="1">
    <location>
        <begin position="1"/>
        <end position="33"/>
    </location>
</feature>
<proteinExistence type="predicted"/>
<dbReference type="EMBL" id="HBGF01007595">
    <property type="protein sequence ID" value="CAD9097164.1"/>
    <property type="molecule type" value="Transcribed_RNA"/>
</dbReference>
<gene>
    <name evidence="2" type="ORF">NDES1114_LOCUS5146</name>
</gene>
<feature type="region of interest" description="Disordered" evidence="1">
    <location>
        <begin position="96"/>
        <end position="121"/>
    </location>
</feature>
<evidence type="ECO:0000256" key="1">
    <source>
        <dbReference type="SAM" id="MobiDB-lite"/>
    </source>
</evidence>
<name>A0A7S1L897_NEODS</name>
<evidence type="ECO:0000313" key="2">
    <source>
        <dbReference type="EMBL" id="CAD9097164.1"/>
    </source>
</evidence>
<feature type="region of interest" description="Disordered" evidence="1">
    <location>
        <begin position="137"/>
        <end position="165"/>
    </location>
</feature>
<protein>
    <submittedName>
        <fullName evidence="2">Uncharacterized protein</fullName>
    </submittedName>
</protein>
<organism evidence="2">
    <name type="scientific">Neobodo designis</name>
    <name type="common">Flagellated protozoan</name>
    <name type="synonym">Bodo designis</name>
    <dbReference type="NCBI Taxonomy" id="312471"/>
    <lineage>
        <taxon>Eukaryota</taxon>
        <taxon>Discoba</taxon>
        <taxon>Euglenozoa</taxon>
        <taxon>Kinetoplastea</taxon>
        <taxon>Metakinetoplastina</taxon>
        <taxon>Neobodonida</taxon>
        <taxon>Neobodo</taxon>
    </lineage>
</organism>
<dbReference type="AlphaFoldDB" id="A0A7S1L897"/>
<feature type="compositionally biased region" description="Low complexity" evidence="1">
    <location>
        <begin position="1"/>
        <end position="13"/>
    </location>
</feature>
<reference evidence="2" key="1">
    <citation type="submission" date="2021-01" db="EMBL/GenBank/DDBJ databases">
        <authorList>
            <person name="Corre E."/>
            <person name="Pelletier E."/>
            <person name="Niang G."/>
            <person name="Scheremetjew M."/>
            <person name="Finn R."/>
            <person name="Kale V."/>
            <person name="Holt S."/>
            <person name="Cochrane G."/>
            <person name="Meng A."/>
            <person name="Brown T."/>
            <person name="Cohen L."/>
        </authorList>
    </citation>
    <scope>NUCLEOTIDE SEQUENCE</scope>
    <source>
        <strain evidence="2">CCAP 1951/1</strain>
    </source>
</reference>
<feature type="compositionally biased region" description="Polar residues" evidence="1">
    <location>
        <begin position="17"/>
        <end position="33"/>
    </location>
</feature>
<accession>A0A7S1L897</accession>
<sequence>MGCASSTAAATGGENYTGATENDTRSTGAGSAFTSVSGASHEMGCRARFPKCTRVLGPLHTDPALESLICAGTDSASLQAVDADHAHDHAHAFPPAYVKPAGDGEDDLESVRSGGDRVPEPTRAQWALRLRAEAARAASSGMSADPDQCCGAGQTNNSNDDSDPAASETLLRLVSVWAASVATAAASAHTPSPSSVRTSPSPVELLSAAPAKPVALTVVALAAHTFCANTSSPYT</sequence>